<sequence length="101" mass="10856">MNGFSRKALATLLVPVCLMCAGCDESVAEDTGTQSEAGTEKSVTDCASYDDGRIGEGYSVRECEMKLRDGRRVTCAVLIGYRKGCLSCDWANATKATEKTE</sequence>
<comment type="caution">
    <text evidence="1">The sequence shown here is derived from an EMBL/GenBank/DDBJ whole genome shotgun (WGS) entry which is preliminary data.</text>
</comment>
<accession>A0A6A2RBD5</accession>
<proteinExistence type="predicted"/>
<protein>
    <submittedName>
        <fullName evidence="1">Uncharacterized protein</fullName>
    </submittedName>
</protein>
<name>A0A6A2RBD5_BIFAD</name>
<evidence type="ECO:0000313" key="1">
    <source>
        <dbReference type="EMBL" id="KAB5883449.1"/>
    </source>
</evidence>
<dbReference type="Proteomes" id="UP000470200">
    <property type="component" value="Unassembled WGS sequence"/>
</dbReference>
<dbReference type="AlphaFoldDB" id="A0A6A2RBD5"/>
<gene>
    <name evidence="1" type="ORF">GA629_08795</name>
</gene>
<dbReference type="EMBL" id="WDIP01000010">
    <property type="protein sequence ID" value="KAB5883449.1"/>
    <property type="molecule type" value="Genomic_DNA"/>
</dbReference>
<reference evidence="1 2" key="1">
    <citation type="journal article" date="2019" name="Nat. Med.">
        <title>A library of human gut bacterial isolates paired with longitudinal multiomics data enables mechanistic microbiome research.</title>
        <authorList>
            <person name="Poyet M."/>
            <person name="Groussin M."/>
            <person name="Gibbons S.M."/>
            <person name="Avila-Pacheco J."/>
            <person name="Jiang X."/>
            <person name="Kearney S.M."/>
            <person name="Perrotta A.R."/>
            <person name="Berdy B."/>
            <person name="Zhao S."/>
            <person name="Lieberman T.D."/>
            <person name="Swanson P.K."/>
            <person name="Smith M."/>
            <person name="Roesemann S."/>
            <person name="Alexander J.E."/>
            <person name="Rich S.A."/>
            <person name="Livny J."/>
            <person name="Vlamakis H."/>
            <person name="Clish C."/>
            <person name="Bullock K."/>
            <person name="Deik A."/>
            <person name="Scott J."/>
            <person name="Pierce K.A."/>
            <person name="Xavier R.J."/>
            <person name="Alm E.J."/>
        </authorList>
    </citation>
    <scope>NUCLEOTIDE SEQUENCE [LARGE SCALE GENOMIC DNA]</scope>
    <source>
        <strain evidence="1 2">BIOML-A105</strain>
    </source>
</reference>
<organism evidence="1 2">
    <name type="scientific">Bifidobacterium adolescentis</name>
    <dbReference type="NCBI Taxonomy" id="1680"/>
    <lineage>
        <taxon>Bacteria</taxon>
        <taxon>Bacillati</taxon>
        <taxon>Actinomycetota</taxon>
        <taxon>Actinomycetes</taxon>
        <taxon>Bifidobacteriales</taxon>
        <taxon>Bifidobacteriaceae</taxon>
        <taxon>Bifidobacterium</taxon>
    </lineage>
</organism>
<evidence type="ECO:0000313" key="2">
    <source>
        <dbReference type="Proteomes" id="UP000470200"/>
    </source>
</evidence>